<accession>A0A939TPP2</accession>
<dbReference type="InterPro" id="IPR029069">
    <property type="entry name" value="HotDog_dom_sf"/>
</dbReference>
<dbReference type="Pfam" id="PF13279">
    <property type="entry name" value="4HBT_2"/>
    <property type="match status" value="1"/>
</dbReference>
<dbReference type="Proteomes" id="UP000680132">
    <property type="component" value="Unassembled WGS sequence"/>
</dbReference>
<keyword evidence="2" id="KW-1185">Reference proteome</keyword>
<organism evidence="1 2">
    <name type="scientific">Microbacterium stercoris</name>
    <dbReference type="NCBI Taxonomy" id="2820289"/>
    <lineage>
        <taxon>Bacteria</taxon>
        <taxon>Bacillati</taxon>
        <taxon>Actinomycetota</taxon>
        <taxon>Actinomycetes</taxon>
        <taxon>Micrococcales</taxon>
        <taxon>Microbacteriaceae</taxon>
        <taxon>Microbacterium</taxon>
    </lineage>
</organism>
<sequence length="189" mass="22016">MNVLWRTLLVMAVARRRRRREGRLPATAVGRIRITTLPTDIDLLRHMNNGRYLSLFDLGRWDLMVRTGLLEVLEERGWYPVVGSETITFRRSLNLWQRFELQSRWIGHDDRAMYLEHRAVVNGEVYATATIRARMLSRKGGTVPIQDVLDALELPEELPVVPSWMHEWAEHVALPSTRRPAPSDWDGPR</sequence>
<proteinExistence type="predicted"/>
<protein>
    <submittedName>
        <fullName evidence="1">Thioesterase family protein</fullName>
    </submittedName>
</protein>
<dbReference type="SUPFAM" id="SSF54637">
    <property type="entry name" value="Thioesterase/thiol ester dehydrase-isomerase"/>
    <property type="match status" value="1"/>
</dbReference>
<evidence type="ECO:0000313" key="2">
    <source>
        <dbReference type="Proteomes" id="UP000680132"/>
    </source>
</evidence>
<name>A0A939TPP2_9MICO</name>
<evidence type="ECO:0000313" key="1">
    <source>
        <dbReference type="EMBL" id="MBO3662610.1"/>
    </source>
</evidence>
<dbReference type="PANTHER" id="PTHR12475:SF4">
    <property type="entry name" value="PROTEIN THEM6"/>
    <property type="match status" value="1"/>
</dbReference>
<reference evidence="1" key="1">
    <citation type="submission" date="2021-03" db="EMBL/GenBank/DDBJ databases">
        <title>Microbacterium sp. nov., a novel actinobacterium isolated from cow dung.</title>
        <authorList>
            <person name="Zhang L."/>
        </authorList>
    </citation>
    <scope>NUCLEOTIDE SEQUENCE</scope>
    <source>
        <strain evidence="1">NEAU-LLB</strain>
    </source>
</reference>
<comment type="caution">
    <text evidence="1">The sequence shown here is derived from an EMBL/GenBank/DDBJ whole genome shotgun (WGS) entry which is preliminary data.</text>
</comment>
<dbReference type="AlphaFoldDB" id="A0A939TPP2"/>
<dbReference type="RefSeq" id="WP_208500266.1">
    <property type="nucleotide sequence ID" value="NZ_JAGFOA010000001.1"/>
</dbReference>
<dbReference type="PANTHER" id="PTHR12475">
    <property type="match status" value="1"/>
</dbReference>
<dbReference type="EMBL" id="JAGFOA010000001">
    <property type="protein sequence ID" value="MBO3662610.1"/>
    <property type="molecule type" value="Genomic_DNA"/>
</dbReference>
<gene>
    <name evidence="1" type="ORF">J5V96_03690</name>
</gene>
<dbReference type="InterPro" id="IPR051490">
    <property type="entry name" value="THEM6_lcsJ_thioesterase"/>
</dbReference>
<dbReference type="Gene3D" id="3.10.129.10">
    <property type="entry name" value="Hotdog Thioesterase"/>
    <property type="match status" value="1"/>
</dbReference>
<dbReference type="CDD" id="cd00586">
    <property type="entry name" value="4HBT"/>
    <property type="match status" value="1"/>
</dbReference>